<sequence length="106" mass="12091">MLVDREGMWFRVLTARYGDGGGGIEDGWFGEHISKKLGDGSNTFSWTDPWLDEIPLCERYGRLFDLAETKSVSVTEMSLLGWGAGGVAWVWRRQLRVWEEEMLGEC</sequence>
<evidence type="ECO:0000313" key="1">
    <source>
        <dbReference type="EMBL" id="MCI29210.1"/>
    </source>
</evidence>
<dbReference type="Proteomes" id="UP000265520">
    <property type="component" value="Unassembled WGS sequence"/>
</dbReference>
<name>A0A392R042_9FABA</name>
<organism evidence="1 2">
    <name type="scientific">Trifolium medium</name>
    <dbReference type="NCBI Taxonomy" id="97028"/>
    <lineage>
        <taxon>Eukaryota</taxon>
        <taxon>Viridiplantae</taxon>
        <taxon>Streptophyta</taxon>
        <taxon>Embryophyta</taxon>
        <taxon>Tracheophyta</taxon>
        <taxon>Spermatophyta</taxon>
        <taxon>Magnoliopsida</taxon>
        <taxon>eudicotyledons</taxon>
        <taxon>Gunneridae</taxon>
        <taxon>Pentapetalae</taxon>
        <taxon>rosids</taxon>
        <taxon>fabids</taxon>
        <taxon>Fabales</taxon>
        <taxon>Fabaceae</taxon>
        <taxon>Papilionoideae</taxon>
        <taxon>50 kb inversion clade</taxon>
        <taxon>NPAAA clade</taxon>
        <taxon>Hologalegina</taxon>
        <taxon>IRL clade</taxon>
        <taxon>Trifolieae</taxon>
        <taxon>Trifolium</taxon>
    </lineage>
</organism>
<protein>
    <submittedName>
        <fullName evidence="1">Receptor-like kinase</fullName>
    </submittedName>
</protein>
<comment type="caution">
    <text evidence="1">The sequence shown here is derived from an EMBL/GenBank/DDBJ whole genome shotgun (WGS) entry which is preliminary data.</text>
</comment>
<dbReference type="GO" id="GO:0016301">
    <property type="term" value="F:kinase activity"/>
    <property type="evidence" value="ECO:0007669"/>
    <property type="project" value="UniProtKB-KW"/>
</dbReference>
<dbReference type="PANTHER" id="PTHR36617:SF5">
    <property type="entry name" value="OS05G0421675 PROTEIN"/>
    <property type="match status" value="1"/>
</dbReference>
<accession>A0A392R042</accession>
<evidence type="ECO:0000313" key="2">
    <source>
        <dbReference type="Proteomes" id="UP000265520"/>
    </source>
</evidence>
<proteinExistence type="predicted"/>
<keyword evidence="1" id="KW-0808">Transferase</keyword>
<dbReference type="AlphaFoldDB" id="A0A392R042"/>
<dbReference type="PANTHER" id="PTHR36617">
    <property type="entry name" value="PROTEIN, PUTATIVE-RELATED"/>
    <property type="match status" value="1"/>
</dbReference>
<dbReference type="EMBL" id="LXQA010171076">
    <property type="protein sequence ID" value="MCI29210.1"/>
    <property type="molecule type" value="Genomic_DNA"/>
</dbReference>
<keyword evidence="2" id="KW-1185">Reference proteome</keyword>
<keyword evidence="1" id="KW-0675">Receptor</keyword>
<keyword evidence="1" id="KW-0418">Kinase</keyword>
<reference evidence="1 2" key="1">
    <citation type="journal article" date="2018" name="Front. Plant Sci.">
        <title>Red Clover (Trifolium pratense) and Zigzag Clover (T. medium) - A Picture of Genomic Similarities and Differences.</title>
        <authorList>
            <person name="Dluhosova J."/>
            <person name="Istvanek J."/>
            <person name="Nedelnik J."/>
            <person name="Repkova J."/>
        </authorList>
    </citation>
    <scope>NUCLEOTIDE SEQUENCE [LARGE SCALE GENOMIC DNA]</scope>
    <source>
        <strain evidence="2">cv. 10/8</strain>
        <tissue evidence="1">Leaf</tissue>
    </source>
</reference>